<organism evidence="1 2">
    <name type="scientific">Alteraurantiacibacter aestuarii</name>
    <dbReference type="NCBI Taxonomy" id="650004"/>
    <lineage>
        <taxon>Bacteria</taxon>
        <taxon>Pseudomonadati</taxon>
        <taxon>Pseudomonadota</taxon>
        <taxon>Alphaproteobacteria</taxon>
        <taxon>Sphingomonadales</taxon>
        <taxon>Erythrobacteraceae</taxon>
        <taxon>Alteraurantiacibacter</taxon>
    </lineage>
</organism>
<sequence length="88" mass="9562">MPEIVNDLTLDAGGIGHARIELGPFGAGEPVRQEIDRQAIGENLVMPVQPHKNAFSGRNMRVEICDGPGIIGRGKAHEWRGLPPRSTR</sequence>
<protein>
    <submittedName>
        <fullName evidence="1">Uncharacterized protein</fullName>
    </submittedName>
</protein>
<dbReference type="AlphaFoldDB" id="A0A844ZPV4"/>
<gene>
    <name evidence="1" type="ORF">GRI32_08745</name>
</gene>
<accession>A0A844ZPV4</accession>
<dbReference type="RefSeq" id="WP_160591307.1">
    <property type="nucleotide sequence ID" value="NZ_WTYY01000004.1"/>
</dbReference>
<proteinExistence type="predicted"/>
<reference evidence="1 2" key="1">
    <citation type="submission" date="2019-12" db="EMBL/GenBank/DDBJ databases">
        <title>Genomic-based taxomic classification of the family Erythrobacteraceae.</title>
        <authorList>
            <person name="Xu L."/>
        </authorList>
    </citation>
    <scope>NUCLEOTIDE SEQUENCE [LARGE SCALE GENOMIC DNA]</scope>
    <source>
        <strain evidence="1 2">JCM 16339</strain>
    </source>
</reference>
<dbReference type="EMBL" id="WTYY01000004">
    <property type="protein sequence ID" value="MXO88827.1"/>
    <property type="molecule type" value="Genomic_DNA"/>
</dbReference>
<evidence type="ECO:0000313" key="2">
    <source>
        <dbReference type="Proteomes" id="UP000435243"/>
    </source>
</evidence>
<evidence type="ECO:0000313" key="1">
    <source>
        <dbReference type="EMBL" id="MXO88827.1"/>
    </source>
</evidence>
<comment type="caution">
    <text evidence="1">The sequence shown here is derived from an EMBL/GenBank/DDBJ whole genome shotgun (WGS) entry which is preliminary data.</text>
</comment>
<name>A0A844ZPV4_9SPHN</name>
<keyword evidence="2" id="KW-1185">Reference proteome</keyword>
<dbReference type="Proteomes" id="UP000435243">
    <property type="component" value="Unassembled WGS sequence"/>
</dbReference>